<name>A0A1E7FVF9_9STRA</name>
<dbReference type="EMBL" id="KV784353">
    <property type="protein sequence ID" value="OEU22148.1"/>
    <property type="molecule type" value="Genomic_DNA"/>
</dbReference>
<reference evidence="1 2" key="1">
    <citation type="submission" date="2016-09" db="EMBL/GenBank/DDBJ databases">
        <title>Extensive genetic diversity and differential bi-allelic expression allows diatom success in the polar Southern Ocean.</title>
        <authorList>
            <consortium name="DOE Joint Genome Institute"/>
            <person name="Mock T."/>
            <person name="Otillar R.P."/>
            <person name="Strauss J."/>
            <person name="Dupont C."/>
            <person name="Frickenhaus S."/>
            <person name="Maumus F."/>
            <person name="Mcmullan M."/>
            <person name="Sanges R."/>
            <person name="Schmutz J."/>
            <person name="Toseland A."/>
            <person name="Valas R."/>
            <person name="Veluchamy A."/>
            <person name="Ward B.J."/>
            <person name="Allen A."/>
            <person name="Barry K."/>
            <person name="Falciatore A."/>
            <person name="Ferrante M."/>
            <person name="Fortunato A.E."/>
            <person name="Gloeckner G."/>
            <person name="Gruber A."/>
            <person name="Hipkin R."/>
            <person name="Janech M."/>
            <person name="Kroth P."/>
            <person name="Leese F."/>
            <person name="Lindquist E."/>
            <person name="Lyon B.R."/>
            <person name="Martin J."/>
            <person name="Mayer C."/>
            <person name="Parker M."/>
            <person name="Quesneville H."/>
            <person name="Raymond J."/>
            <person name="Uhlig C."/>
            <person name="Valentin K.U."/>
            <person name="Worden A.Z."/>
            <person name="Armbrust E.V."/>
            <person name="Bowler C."/>
            <person name="Green B."/>
            <person name="Moulton V."/>
            <person name="Van Oosterhout C."/>
            <person name="Grigoriev I."/>
        </authorList>
    </citation>
    <scope>NUCLEOTIDE SEQUENCE [LARGE SCALE GENOMIC DNA]</scope>
    <source>
        <strain evidence="1 2">CCMP1102</strain>
    </source>
</reference>
<keyword evidence="2" id="KW-1185">Reference proteome</keyword>
<dbReference type="PANTHER" id="PTHR36439">
    <property type="entry name" value="BLL4334 PROTEIN"/>
    <property type="match status" value="1"/>
</dbReference>
<dbReference type="SUPFAM" id="SSF160379">
    <property type="entry name" value="SP0830-like"/>
    <property type="match status" value="1"/>
</dbReference>
<dbReference type="Pfam" id="PF08002">
    <property type="entry name" value="DUF1697"/>
    <property type="match status" value="1"/>
</dbReference>
<sequence length="236" mass="27205">MENQQTYVALLRGINVNGHRVMKMADLRASLEHHSDSFSHVKTWIQTGNVIFQSSRNSQELKEKIKEVILQDFGLDDVPVMIRTGQEIKEALANNPFAERESKRIFIAFLDQKPRQDLMDEMGRVNYSTEEYVLSEKNDMIYFYIPNFAKYKLDTTLFEKKLQLKASSRNWRTTTKLAELASAMELSEKAETTDVIAAAGAASSGTMQRMKRRRQEKVDYNIERLAHGRTSKRNCG</sequence>
<dbReference type="Proteomes" id="UP000095751">
    <property type="component" value="Unassembled WGS sequence"/>
</dbReference>
<evidence type="ECO:0000313" key="1">
    <source>
        <dbReference type="EMBL" id="OEU22148.1"/>
    </source>
</evidence>
<protein>
    <submittedName>
        <fullName evidence="1">DUF1697-domain-containing protein</fullName>
    </submittedName>
</protein>
<dbReference type="InterPro" id="IPR012545">
    <property type="entry name" value="DUF1697"/>
</dbReference>
<dbReference type="PANTHER" id="PTHR36439:SF1">
    <property type="entry name" value="DUF1697 DOMAIN-CONTAINING PROTEIN"/>
    <property type="match status" value="1"/>
</dbReference>
<dbReference type="Gene3D" id="3.30.70.1280">
    <property type="entry name" value="SP0830-like domains"/>
    <property type="match status" value="1"/>
</dbReference>
<accession>A0A1E7FVF9</accession>
<dbReference type="AlphaFoldDB" id="A0A1E7FVF9"/>
<organism evidence="1 2">
    <name type="scientific">Fragilariopsis cylindrus CCMP1102</name>
    <dbReference type="NCBI Taxonomy" id="635003"/>
    <lineage>
        <taxon>Eukaryota</taxon>
        <taxon>Sar</taxon>
        <taxon>Stramenopiles</taxon>
        <taxon>Ochrophyta</taxon>
        <taxon>Bacillariophyta</taxon>
        <taxon>Bacillariophyceae</taxon>
        <taxon>Bacillariophycidae</taxon>
        <taxon>Bacillariales</taxon>
        <taxon>Bacillariaceae</taxon>
        <taxon>Fragilariopsis</taxon>
    </lineage>
</organism>
<dbReference type="OrthoDB" id="109291at2759"/>
<gene>
    <name evidence="1" type="ORF">FRACYDRAFT_267174</name>
</gene>
<dbReference type="InParanoid" id="A0A1E7FVF9"/>
<proteinExistence type="predicted"/>
<evidence type="ECO:0000313" key="2">
    <source>
        <dbReference type="Proteomes" id="UP000095751"/>
    </source>
</evidence>
<dbReference type="KEGG" id="fcy:FRACYDRAFT_267174"/>